<evidence type="ECO:0000313" key="3">
    <source>
        <dbReference type="Proteomes" id="UP000054773"/>
    </source>
</evidence>
<evidence type="ECO:0000256" key="1">
    <source>
        <dbReference type="SAM" id="SignalP"/>
    </source>
</evidence>
<dbReference type="SUPFAM" id="SSF53474">
    <property type="entry name" value="alpha/beta-Hydrolases"/>
    <property type="match status" value="1"/>
</dbReference>
<evidence type="ECO:0000313" key="2">
    <source>
        <dbReference type="EMBL" id="KTC99546.1"/>
    </source>
</evidence>
<keyword evidence="1" id="KW-0732">Signal</keyword>
<organism evidence="2 3">
    <name type="scientific">Legionella erythra</name>
    <dbReference type="NCBI Taxonomy" id="448"/>
    <lineage>
        <taxon>Bacteria</taxon>
        <taxon>Pseudomonadati</taxon>
        <taxon>Pseudomonadota</taxon>
        <taxon>Gammaproteobacteria</taxon>
        <taxon>Legionellales</taxon>
        <taxon>Legionellaceae</taxon>
        <taxon>Legionella</taxon>
    </lineage>
</organism>
<keyword evidence="2" id="KW-0969">Cilium</keyword>
<dbReference type="EMBL" id="LNYA01000003">
    <property type="protein sequence ID" value="KTC99546.1"/>
    <property type="molecule type" value="Genomic_DNA"/>
</dbReference>
<dbReference type="AlphaFoldDB" id="A0A0W0TVY6"/>
<comment type="caution">
    <text evidence="2">The sequence shown here is derived from an EMBL/GenBank/DDBJ whole genome shotgun (WGS) entry which is preliminary data.</text>
</comment>
<accession>A0A0W0TVY6</accession>
<dbReference type="Proteomes" id="UP000054773">
    <property type="component" value="Unassembled WGS sequence"/>
</dbReference>
<proteinExistence type="predicted"/>
<name>A0A0W0TVY6_LEGER</name>
<dbReference type="InterPro" id="IPR029058">
    <property type="entry name" value="AB_hydrolase_fold"/>
</dbReference>
<keyword evidence="2" id="KW-0282">Flagellum</keyword>
<dbReference type="STRING" id="448.Lery_0447"/>
<dbReference type="OrthoDB" id="5644501at2"/>
<dbReference type="RefSeq" id="WP_058525620.1">
    <property type="nucleotide sequence ID" value="NZ_CAAAHY010000001.1"/>
</dbReference>
<protein>
    <submittedName>
        <fullName evidence="2">ATPases involved in biogenesis of archaeal flagella</fullName>
    </submittedName>
</protein>
<dbReference type="Gene3D" id="3.40.50.1820">
    <property type="entry name" value="alpha/beta hydrolase"/>
    <property type="match status" value="1"/>
</dbReference>
<feature type="signal peptide" evidence="1">
    <location>
        <begin position="1"/>
        <end position="18"/>
    </location>
</feature>
<reference evidence="2 3" key="1">
    <citation type="submission" date="2015-11" db="EMBL/GenBank/DDBJ databases">
        <title>Genomic analysis of 38 Legionella species identifies large and diverse effector repertoires.</title>
        <authorList>
            <person name="Burstein D."/>
            <person name="Amaro F."/>
            <person name="Zusman T."/>
            <person name="Lifshitz Z."/>
            <person name="Cohen O."/>
            <person name="Gilbert J.A."/>
            <person name="Pupko T."/>
            <person name="Shuman H.A."/>
            <person name="Segal G."/>
        </authorList>
    </citation>
    <scope>NUCLEOTIDE SEQUENCE [LARGE SCALE GENOMIC DNA]</scope>
    <source>
        <strain evidence="2 3">SE-32A-C8</strain>
    </source>
</reference>
<keyword evidence="2" id="KW-0966">Cell projection</keyword>
<sequence length="233" mass="26503">MRVLVGCLLLGLLLMARAEVSTLEISVNQKKVNLPYWAPDMKSKGGVVILFGDPPVYGIQFAKSLGEELAKRGWSVVVVTADTGKEKGSWMEQLPEALAALRQKNNNRMMVVHYGDQLRVTLDYFSKPQSKKVNGLILISAYDKPEQKDSLELLKKVSFPMIDIVGQFDYAFVLKQAKERRNQVGEEKNYHHIKMPGARHQYWYAIPMVVAYLNGWMLKQEAEEPVKPPIKLR</sequence>
<dbReference type="PATRIC" id="fig|448.7.peg.464"/>
<gene>
    <name evidence="2" type="ORF">Lery_0447</name>
</gene>
<keyword evidence="3" id="KW-1185">Reference proteome</keyword>
<feature type="chain" id="PRO_5006913448" evidence="1">
    <location>
        <begin position="19"/>
        <end position="233"/>
    </location>
</feature>